<reference evidence="1 2" key="1">
    <citation type="submission" date="2007-03" db="EMBL/GenBank/DDBJ databases">
        <authorList>
            <person name="Fulton L."/>
            <person name="Clifton S."/>
            <person name="Fulton B."/>
            <person name="Xu J."/>
            <person name="Minx P."/>
            <person name="Pepin K.H."/>
            <person name="Johnson M."/>
            <person name="Thiruvilangam P."/>
            <person name="Bhonagiri V."/>
            <person name="Nash W.E."/>
            <person name="Mardis E.R."/>
            <person name="Wilson R.K."/>
        </authorList>
    </citation>
    <scope>NUCLEOTIDE SEQUENCE [LARGE SCALE GENOMIC DNA]</scope>
    <source>
        <strain evidence="2">ATCC 8483 / DSM 1896 / JCM 5824 / BCRC 10623 / CCUG 4943 / NCTC 11153</strain>
    </source>
</reference>
<sequence length="52" mass="6343">MNKIIFRNLIYLIDYDQYKDYDYDFHVGVAQQKIPSSFDTDIHFYTISFVKI</sequence>
<dbReference type="AlphaFoldDB" id="A0AAN3A5I9"/>
<evidence type="ECO:0000313" key="2">
    <source>
        <dbReference type="Proteomes" id="UP000005475"/>
    </source>
</evidence>
<proteinExistence type="predicted"/>
<dbReference type="Proteomes" id="UP000005475">
    <property type="component" value="Unassembled WGS sequence"/>
</dbReference>
<comment type="caution">
    <text evidence="1">The sequence shown here is derived from an EMBL/GenBank/DDBJ whole genome shotgun (WGS) entry which is preliminary data.</text>
</comment>
<accession>A0AAN3A5I9</accession>
<name>A0AAN3A5I9_BACO1</name>
<dbReference type="EMBL" id="AAXF02000052">
    <property type="protein sequence ID" value="EDO10243.1"/>
    <property type="molecule type" value="Genomic_DNA"/>
</dbReference>
<protein>
    <submittedName>
        <fullName evidence="1">Uncharacterized protein</fullName>
    </submittedName>
</protein>
<reference evidence="2" key="2">
    <citation type="submission" date="2007-04" db="EMBL/GenBank/DDBJ databases">
        <title>Draft genome sequence of Bacteroides ovatus (ATCC 8483).</title>
        <authorList>
            <person name="Sudarsanam P."/>
            <person name="Ley R."/>
            <person name="Guruge J."/>
            <person name="Turnbaugh P.J."/>
            <person name="Mahowald M."/>
            <person name="Liep D."/>
            <person name="Gordon J."/>
        </authorList>
    </citation>
    <scope>NUCLEOTIDE SEQUENCE [LARGE SCALE GENOMIC DNA]</scope>
    <source>
        <strain evidence="2">ATCC 8483 / DSM 1896 / JCM 5824 / BCRC 10623 / CCUG 4943 / NCTC 11153</strain>
    </source>
</reference>
<organism evidence="1 2">
    <name type="scientific">Bacteroides ovatus (strain ATCC 8483 / DSM 1896 / JCM 5824 / BCRC 10623 / CCUG 4943 / NCTC 11153)</name>
    <dbReference type="NCBI Taxonomy" id="411476"/>
    <lineage>
        <taxon>Bacteria</taxon>
        <taxon>Pseudomonadati</taxon>
        <taxon>Bacteroidota</taxon>
        <taxon>Bacteroidia</taxon>
        <taxon>Bacteroidales</taxon>
        <taxon>Bacteroidaceae</taxon>
        <taxon>Bacteroides</taxon>
    </lineage>
</organism>
<gene>
    <name evidence="1" type="ORF">BACOVA_03689</name>
</gene>
<evidence type="ECO:0000313" key="1">
    <source>
        <dbReference type="EMBL" id="EDO10243.1"/>
    </source>
</evidence>